<sequence length="2130" mass="226767">MEKAKAYIKNELRGGIQPQQQPQQQQQQQQSLQSEPATTPASPSPSAASSKQQQQQQLYPHCELMPSPGAAAALAHRSRTPSDLYHQHAMSLGYAPHPSQQQQQQHYYPAHTGVKSTGRASAPPEHHMVVSVCFVCGCHGGYEMQALRVRQSAERPSESFFPFLERHEPPNGMASVTASQEYVWACLLCYRSLNEQWDAYERHKKPLLQRIYHMKRMDGKGYIGADVATQSEYAAQVLGLSADHLGQNGLAELHGMDPYALARHYSPHHQPSGAATPTPHHLSTSRNASPSPIPSGAGGGDYYPRNATTPTSNSNNNNKYLSRPQSRDMPVASPSSRPPSEPPATKSSSASNYSQHKFKPGSAPGAAASPYGGQATSYHPAQYQQLQQQTAAYHLLQQAAAGGAAGGPEHPAHYKGNPYSAMPSPGSAHLGPPPPTAGLEDDNATVLDLRHVSASVAGGSSGGTTRSNTTATGTAAAAAAISQPPAEVGILDLSMPDKNSITEVCYVCGDEQRRGSLIELSTVKSKESRLGQTAAYFPFFNEEHPRPARSRPKDPRGMIQACLPCYEDLMQQWNTQQASHKPESERSYMLRKRPTPAAAAAAAPERTTFVCYTCGTDTPSSQLRLVYCCPNAEREPFYPFIKTMKVYKNASPISPQGMVQVCSSCNEKHSGLAEGGPPPAAVTAHPVGGSPSAGHSLESSTALYSSSGVMAPFGGGRNSPSEKSVANSDSTSNVRFRPYETNSNNSNSNTARDLKQIRRSDSRPNSPSSSQGAIENGHGQYPCSICKVLCPSNKMDWLSTSAEHMNSHAMHFPCLKANAAAAAAVTSNNNNSNINNNSSSISSGSNSNNNNNNNNNNNELNSNRVLACKDCKDYLASQWESMDAERVPLEHRRYNIPSPMMTSSSPNGSRHGAMSINTPPSTPSISSSTPASTSIYCFLCGLHSDLTLARVLYASKEGSRPYFPLLLKHNSLPNAEQLRNNSALVCTFCYHSMLNQWRKYEAQSPSVSPAERKYNWHDYNCHLCGITTYRKRVRALPVNEFPFVKHQKSDDGLLLENGEYAVVCLDCYESLRQQASQHDRFGVPISRRAYNWVPQPPPPEDSPESAVARLPCGERSDRILISNALRPVPGKKTTSPKQYDKSKEAPPKAGQKRPATSPAPHIPVPHHLQTPPGSGVAGSPVPPNQTSGLLNHALPSNHIGTPSPQQHQQQQQQHQTHQQQQQQHQQQQQQQQHQQQQQQQQQHQAQQQAVAAAVQQQLAGVGMPPGAISAAAAANSRGSFAAALRTLAKQADIKEEDVGGDRGNVPTSVAQGPPPSSVPMNSVAGRCGPERGMSNSGGGGGDDRMGGSKKRSPPSPQPPEKIARLSHTPQSASMQPEMLARSGFQPYRSDERLMHPAGAFPLEAYSHFPGLPGLPPAAFLNPAGLQYSDPLYLEHRYQLFRAAGAHHTHPHAAALYPQMASPYSHLYSMMPGAALGISPAMHDRIKLEEEHRARLAREEEREREMHREKEREMREKEREMREQREKEQREKEQREREREQREKEQREREQKEKEARERKMRDEERERERQQLLNASHHYSNQLYSPLNRTLLGNMIPHLNLSLRGPPGSLHGLPGMSHYHAAAANAQRQSPHAAMGLNLGMAGLPGVAALGGHGPNLQHHLQQAAMGLAHPGAAGLTHPGFSAAALGLSAHPHSLNLSHPHMSPHHPASMAAHQLPPHTSSAGGGGGGGHSNSIPVTAGSSSSASSPHSSLNLTAAVKLSSEQQAATSTPSSISLSSSGGGALTTSTASSHIPTMSHYYHHGHLAAMHAAAAAASGLTPTAAHQQQPLSHPSSPKITPPIAGAASSNGGRAGGSPHAMRHHLAAVAAAAQQSAMIEKAAAAPATHEPATLDLTGSNSNSSNQATSNASSGQATSNHELNGVESNGASQGESKEQGAGGVIKEQEQSMKSSPPPAATDKKPATPNAAPEKPLHPDSSPENSSRRSASPPSETNTSLPAIGSGVTAAAAGAAAAAAAAAGKSSEETPKILESTAPTSPATKPDAGEALEEKPRTRLSASPVPVSVVATSSDTVSASGGVTSTTSGSTPPPVVSSSTNIKDGKAEEVSTSATTKTGSTESEQGATVATVASGR</sequence>
<feature type="compositionally biased region" description="Low complexity" evidence="1">
    <location>
        <begin position="360"/>
        <end position="376"/>
    </location>
</feature>
<feature type="region of interest" description="Disordered" evidence="1">
    <location>
        <begin position="263"/>
        <end position="376"/>
    </location>
</feature>
<feature type="compositionally biased region" description="Basic and acidic residues" evidence="1">
    <location>
        <begin position="1"/>
        <end position="12"/>
    </location>
</feature>
<feature type="compositionally biased region" description="Low complexity" evidence="1">
    <location>
        <begin position="1740"/>
        <end position="1749"/>
    </location>
</feature>
<feature type="compositionally biased region" description="Low complexity" evidence="1">
    <location>
        <begin position="2055"/>
        <end position="2094"/>
    </location>
</feature>
<feature type="region of interest" description="Disordered" evidence="1">
    <location>
        <begin position="667"/>
        <end position="698"/>
    </location>
</feature>
<dbReference type="PANTHER" id="PTHR40240:SF1">
    <property type="entry name" value="PLEXUS, ISOFORM A"/>
    <property type="match status" value="1"/>
</dbReference>
<gene>
    <name evidence="2" type="ORF">DGUA_6G000702</name>
</gene>
<name>A0A3B0JJ53_DROGU</name>
<evidence type="ECO:0000313" key="2">
    <source>
        <dbReference type="EMBL" id="SPP73256.1"/>
    </source>
</evidence>
<feature type="region of interest" description="Disordered" evidence="1">
    <location>
        <begin position="1293"/>
        <end position="1375"/>
    </location>
</feature>
<reference evidence="3" key="1">
    <citation type="submission" date="2018-01" db="EMBL/GenBank/DDBJ databases">
        <authorList>
            <person name="Alioto T."/>
            <person name="Alioto T."/>
        </authorList>
    </citation>
    <scope>NUCLEOTIDE SEQUENCE [LARGE SCALE GENOMIC DNA]</scope>
</reference>
<feature type="region of interest" description="Disordered" evidence="1">
    <location>
        <begin position="713"/>
        <end position="775"/>
    </location>
</feature>
<feature type="compositionally biased region" description="Polar residues" evidence="1">
    <location>
        <begin position="345"/>
        <end position="355"/>
    </location>
</feature>
<protein>
    <submittedName>
        <fullName evidence="2">Uncharacterized protein</fullName>
    </submittedName>
</protein>
<feature type="region of interest" description="Disordered" evidence="1">
    <location>
        <begin position="1768"/>
        <end position="1788"/>
    </location>
</feature>
<evidence type="ECO:0000313" key="3">
    <source>
        <dbReference type="Proteomes" id="UP000268350"/>
    </source>
</evidence>
<feature type="region of interest" description="Disordered" evidence="1">
    <location>
        <begin position="1119"/>
        <end position="1227"/>
    </location>
</feature>
<dbReference type="Proteomes" id="UP000268350">
    <property type="component" value="Unassembled WGS sequence"/>
</dbReference>
<feature type="compositionally biased region" description="Low complexity" evidence="1">
    <location>
        <begin position="1205"/>
        <end position="1227"/>
    </location>
</feature>
<feature type="compositionally biased region" description="Polar residues" evidence="1">
    <location>
        <begin position="718"/>
        <end position="734"/>
    </location>
</feature>
<feature type="compositionally biased region" description="Basic and acidic residues" evidence="1">
    <location>
        <begin position="1495"/>
        <end position="1570"/>
    </location>
</feature>
<feature type="compositionally biased region" description="Low complexity" evidence="1">
    <location>
        <begin position="1695"/>
        <end position="1713"/>
    </location>
</feature>
<evidence type="ECO:0000256" key="1">
    <source>
        <dbReference type="SAM" id="MobiDB-lite"/>
    </source>
</evidence>
<feature type="compositionally biased region" description="Low complexity" evidence="1">
    <location>
        <begin position="1877"/>
        <end position="1915"/>
    </location>
</feature>
<feature type="region of interest" description="Disordered" evidence="1">
    <location>
        <begin position="1495"/>
        <end position="1574"/>
    </location>
</feature>
<dbReference type="STRING" id="7266.A0A3B0JJ53"/>
<keyword evidence="3" id="KW-1185">Reference proteome</keyword>
<feature type="region of interest" description="Disordered" evidence="1">
    <location>
        <begin position="1"/>
        <end position="57"/>
    </location>
</feature>
<proteinExistence type="predicted"/>
<feature type="region of interest" description="Disordered" evidence="1">
    <location>
        <begin position="1695"/>
        <end position="1749"/>
    </location>
</feature>
<dbReference type="OrthoDB" id="8744624at2759"/>
<feature type="compositionally biased region" description="Low complexity" evidence="1">
    <location>
        <begin position="1961"/>
        <end position="1990"/>
    </location>
</feature>
<feature type="compositionally biased region" description="Low complexity" evidence="1">
    <location>
        <begin position="17"/>
        <end position="57"/>
    </location>
</feature>
<feature type="compositionally biased region" description="Basic and acidic residues" evidence="1">
    <location>
        <begin position="752"/>
        <end position="762"/>
    </location>
</feature>
<feature type="compositionally biased region" description="Polar residues" evidence="1">
    <location>
        <begin position="2104"/>
        <end position="2122"/>
    </location>
</feature>
<dbReference type="EMBL" id="OUUW01000001">
    <property type="protein sequence ID" value="SPP73256.1"/>
    <property type="molecule type" value="Genomic_DNA"/>
</dbReference>
<feature type="compositionally biased region" description="Polar residues" evidence="1">
    <location>
        <begin position="1824"/>
        <end position="1835"/>
    </location>
</feature>
<feature type="region of interest" description="Disordered" evidence="1">
    <location>
        <begin position="831"/>
        <end position="859"/>
    </location>
</feature>
<organism evidence="2 3">
    <name type="scientific">Drosophila guanche</name>
    <name type="common">Fruit fly</name>
    <dbReference type="NCBI Taxonomy" id="7266"/>
    <lineage>
        <taxon>Eukaryota</taxon>
        <taxon>Metazoa</taxon>
        <taxon>Ecdysozoa</taxon>
        <taxon>Arthropoda</taxon>
        <taxon>Hexapoda</taxon>
        <taxon>Insecta</taxon>
        <taxon>Pterygota</taxon>
        <taxon>Neoptera</taxon>
        <taxon>Endopterygota</taxon>
        <taxon>Diptera</taxon>
        <taxon>Brachycera</taxon>
        <taxon>Muscomorpha</taxon>
        <taxon>Ephydroidea</taxon>
        <taxon>Drosophilidae</taxon>
        <taxon>Drosophila</taxon>
        <taxon>Sophophora</taxon>
    </lineage>
</organism>
<feature type="region of interest" description="Disordered" evidence="1">
    <location>
        <begin position="402"/>
        <end position="441"/>
    </location>
</feature>
<feature type="region of interest" description="Disordered" evidence="1">
    <location>
        <begin position="1877"/>
        <end position="2130"/>
    </location>
</feature>
<feature type="region of interest" description="Disordered" evidence="1">
    <location>
        <begin position="1816"/>
        <end position="1857"/>
    </location>
</feature>
<dbReference type="PANTHER" id="PTHR40240">
    <property type="entry name" value="PLEXUS, ISOFORM A"/>
    <property type="match status" value="1"/>
</dbReference>
<accession>A0A3B0JJ53</accession>
<feature type="compositionally biased region" description="Low complexity" evidence="1">
    <location>
        <begin position="2004"/>
        <end position="2018"/>
    </location>
</feature>